<keyword evidence="4" id="KW-1185">Reference proteome</keyword>
<dbReference type="InterPro" id="IPR012349">
    <property type="entry name" value="Split_barrel_FMN-bd"/>
</dbReference>
<evidence type="ECO:0000313" key="3">
    <source>
        <dbReference type="EMBL" id="AUX10222.1"/>
    </source>
</evidence>
<dbReference type="GO" id="GO:0016627">
    <property type="term" value="F:oxidoreductase activity, acting on the CH-CH group of donors"/>
    <property type="evidence" value="ECO:0007669"/>
    <property type="project" value="TreeGrafter"/>
</dbReference>
<accession>A0A343TMA0</accession>
<dbReference type="KEGG" id="hdf:AArcSl_2603"/>
<dbReference type="PANTHER" id="PTHR35176:SF6">
    <property type="entry name" value="HEME OXYGENASE HI_0854-RELATED"/>
    <property type="match status" value="1"/>
</dbReference>
<dbReference type="EMBL" id="CP025066">
    <property type="protein sequence ID" value="AUX10222.1"/>
    <property type="molecule type" value="Genomic_DNA"/>
</dbReference>
<dbReference type="AlphaFoldDB" id="A0A343TMA0"/>
<dbReference type="Gene3D" id="2.30.110.10">
    <property type="entry name" value="Electron Transport, Fmn-binding Protein, Chain A"/>
    <property type="match status" value="1"/>
</dbReference>
<gene>
    <name evidence="3" type="ORF">AArcSl_2603</name>
</gene>
<dbReference type="SUPFAM" id="SSF50475">
    <property type="entry name" value="FMN-binding split barrel"/>
    <property type="match status" value="1"/>
</dbReference>
<keyword evidence="1" id="KW-0560">Oxidoreductase</keyword>
<dbReference type="Pfam" id="PF01243">
    <property type="entry name" value="PNPOx_N"/>
    <property type="match status" value="1"/>
</dbReference>
<organism evidence="3 4">
    <name type="scientific">Halalkaliarchaeum desulfuricum</name>
    <dbReference type="NCBI Taxonomy" id="2055893"/>
    <lineage>
        <taxon>Archaea</taxon>
        <taxon>Methanobacteriati</taxon>
        <taxon>Methanobacteriota</taxon>
        <taxon>Stenosarchaea group</taxon>
        <taxon>Halobacteria</taxon>
        <taxon>Halobacteriales</taxon>
        <taxon>Haloferacaceae</taxon>
        <taxon>Halalkaliarchaeum</taxon>
    </lineage>
</organism>
<dbReference type="GO" id="GO:0070967">
    <property type="term" value="F:coenzyme F420 binding"/>
    <property type="evidence" value="ECO:0007669"/>
    <property type="project" value="TreeGrafter"/>
</dbReference>
<dbReference type="GeneID" id="37878962"/>
<dbReference type="RefSeq" id="WP_119820118.1">
    <property type="nucleotide sequence ID" value="NZ_CP025066.1"/>
</dbReference>
<dbReference type="InterPro" id="IPR052019">
    <property type="entry name" value="F420H2_bilvrd_red/Heme_oxyg"/>
</dbReference>
<dbReference type="InterPro" id="IPR011576">
    <property type="entry name" value="Pyridox_Oxase_N"/>
</dbReference>
<proteinExistence type="predicted"/>
<name>A0A343TMA0_9EURY</name>
<dbReference type="Proteomes" id="UP000263012">
    <property type="component" value="Chromosome"/>
</dbReference>
<dbReference type="GO" id="GO:0005829">
    <property type="term" value="C:cytosol"/>
    <property type="evidence" value="ECO:0007669"/>
    <property type="project" value="TreeGrafter"/>
</dbReference>
<dbReference type="OrthoDB" id="139492at2157"/>
<sequence>MTEYRGSWTAEEVEDFLEEAKIPVRLATTRPDGSMWIVTLWFRYRDGSLECATQENSAVVRFLRNDPEVAFEVSTNQIPYRGIRGTGVTTVSTDSDKRVLRDLVDRYLGDTDSSLAKWLLSEDRSEVSIRIDMQDVYSWDYSDRMNQ</sequence>
<evidence type="ECO:0000259" key="2">
    <source>
        <dbReference type="Pfam" id="PF01243"/>
    </source>
</evidence>
<reference evidence="4" key="1">
    <citation type="submission" date="2017-11" db="EMBL/GenBank/DDBJ databases">
        <title>Phenotypic and genomic properties of facultatively anaerobic sulfur-reducing natronoarchaea from hypersaline soda lakes.</title>
        <authorList>
            <person name="Sorokin D.Y."/>
            <person name="Kublanov I.V."/>
            <person name="Roman P."/>
            <person name="Sinninghe Damste J.S."/>
            <person name="Golyshin P.N."/>
            <person name="Rojo D."/>
            <person name="Ciordia S."/>
            <person name="Mena M.D.C."/>
            <person name="Ferrer M."/>
            <person name="Messina E."/>
            <person name="Smedile F."/>
            <person name="La Spada G."/>
            <person name="La Cono V."/>
            <person name="Yakimov M.M."/>
        </authorList>
    </citation>
    <scope>NUCLEOTIDE SEQUENCE [LARGE SCALE GENOMIC DNA]</scope>
    <source>
        <strain evidence="4">AArc-Sl</strain>
    </source>
</reference>
<feature type="domain" description="Pyridoxamine 5'-phosphate oxidase N-terminal" evidence="2">
    <location>
        <begin position="11"/>
        <end position="139"/>
    </location>
</feature>
<evidence type="ECO:0000256" key="1">
    <source>
        <dbReference type="ARBA" id="ARBA00023002"/>
    </source>
</evidence>
<protein>
    <submittedName>
        <fullName evidence="3">Pyridoxamine 5'-phosphate oxidase-related FMN-binding protein</fullName>
    </submittedName>
</protein>
<dbReference type="PANTHER" id="PTHR35176">
    <property type="entry name" value="HEME OXYGENASE HI_0854-RELATED"/>
    <property type="match status" value="1"/>
</dbReference>
<evidence type="ECO:0000313" key="4">
    <source>
        <dbReference type="Proteomes" id="UP000263012"/>
    </source>
</evidence>